<dbReference type="KEGG" id="cheb:HH215_01400"/>
<dbReference type="Pfam" id="PF25788">
    <property type="entry name" value="Ig_Rha78A_N"/>
    <property type="match status" value="1"/>
</dbReference>
<evidence type="ECO:0000256" key="1">
    <source>
        <dbReference type="ARBA" id="ARBA00001445"/>
    </source>
</evidence>
<dbReference type="InterPro" id="IPR013737">
    <property type="entry name" value="Bac_rhamnosid_N"/>
</dbReference>
<evidence type="ECO:0000256" key="3">
    <source>
        <dbReference type="ARBA" id="ARBA00022801"/>
    </source>
</evidence>
<organism evidence="8 9">
    <name type="scientific">Cohnella herbarum</name>
    <dbReference type="NCBI Taxonomy" id="2728023"/>
    <lineage>
        <taxon>Bacteria</taxon>
        <taxon>Bacillati</taxon>
        <taxon>Bacillota</taxon>
        <taxon>Bacilli</taxon>
        <taxon>Bacillales</taxon>
        <taxon>Paenibacillaceae</taxon>
        <taxon>Cohnella</taxon>
    </lineage>
</organism>
<dbReference type="InterPro" id="IPR035398">
    <property type="entry name" value="Bac_rhamnosid_C"/>
</dbReference>
<dbReference type="AlphaFoldDB" id="A0A7Z2VF80"/>
<dbReference type="InterPro" id="IPR013783">
    <property type="entry name" value="Ig-like_fold"/>
</dbReference>
<proteinExistence type="predicted"/>
<dbReference type="Gene3D" id="2.60.120.260">
    <property type="entry name" value="Galactose-binding domain-like"/>
    <property type="match status" value="2"/>
</dbReference>
<evidence type="ECO:0000259" key="7">
    <source>
        <dbReference type="Pfam" id="PF17390"/>
    </source>
</evidence>
<dbReference type="InterPro" id="IPR016007">
    <property type="entry name" value="Alpha_rhamnosid"/>
</dbReference>
<dbReference type="Proteomes" id="UP000502248">
    <property type="component" value="Chromosome"/>
</dbReference>
<dbReference type="InterPro" id="IPR035396">
    <property type="entry name" value="Bac_rhamnosid6H"/>
</dbReference>
<keyword evidence="9" id="KW-1185">Reference proteome</keyword>
<comment type="catalytic activity">
    <reaction evidence="1">
        <text>Hydrolysis of terminal non-reducing alpha-L-rhamnose residues in alpha-L-rhamnosides.</text>
        <dbReference type="EC" id="3.2.1.40"/>
    </reaction>
</comment>
<dbReference type="InterPro" id="IPR008902">
    <property type="entry name" value="Rhamnosid_concanavalin"/>
</dbReference>
<evidence type="ECO:0000259" key="4">
    <source>
        <dbReference type="Pfam" id="PF05592"/>
    </source>
</evidence>
<feature type="domain" description="Alpha-L-rhamnosidase C-terminal" evidence="7">
    <location>
        <begin position="800"/>
        <end position="863"/>
    </location>
</feature>
<sequence length="899" mass="102062">MYVGNLYVNAQIHPLGLDSHQPTLSWSLASAGERMENQSAYRVLVSTNEHATELEQWDVWDSGIVHSRRQSGIEYEGIPLLSRNRYYWKVQIWDNQDRMMESQTSWWEMGLLHADDWSAKWICHGTDEDGMDNDLSMPLFRHEFITQKSIHRARAYICGLGQYELRINGYKVEDHVLEPGWTHYDRTCLYKAYDVTKLLTAEQHAVGIMLGNGFYHVTSSGRYAKYEKSFGRPRCIVQIEIEYIDGTVETIGSNAEWAAAKGPITFSTVYGGEDYDARLWQPGWDQPAFSALSSWQKAEETLAPLGQLKWDKSSPLKVMQTFRPLKITRIESHKYVYDLGQNFSGWVRITVQGRSNSRVKLTPAELLNDDGTVNQKWTGSPYEWHYTLCGESIESWKPRFSYSGFRYVQVEGAVPASEAAQNSDTASELPILFDLEGQMIYPDIEVSGQFECSDSLLNRTHEIINWAILSNMKSVLTDCPHREKFGWLEEVHLMGPSMIYNYSIEVLLTKIMDDIRDAQLPNGMVPTTAPEFVIFEKPWDIFRHSVPWGATYILNAWILYTKYGNRKVMNEHYPNMKKYIEFLVNHSEELIIQDGLGDWYDVGEQGPGFTQNTPIALPETAMFYHIVDVLRQIAALLGHSDDEAQFASLRSRIKIAYEDAFFDPITKQYGSGSQAAQAMSLALGLVDEEYESDVLSHLVNDITARGYHTSAGDVAYRFVLLALSRRNCNDLILKMSSQTEHPSYGYQIQHGATSLTEAWDGPTVGKSQNHFMLGHLEEWFYRDLAGIDYSHDPVTEAIHYAIKPHIEESLVFVKAKVRADLGEMSVEWKRSDDGSLKLDLTVPVNSTATAHIPSSNTLKITENGNPIDAAVGILLEGYKPGWTVLQLASGQYSFNVAGD</sequence>
<name>A0A7Z2VF80_9BACL</name>
<feature type="domain" description="Bacterial alpha-L-rhamnosidase N-terminal" evidence="5">
    <location>
        <begin position="148"/>
        <end position="319"/>
    </location>
</feature>
<protein>
    <recommendedName>
        <fullName evidence="2">alpha-L-rhamnosidase</fullName>
        <ecNumber evidence="2">3.2.1.40</ecNumber>
    </recommendedName>
</protein>
<dbReference type="EC" id="3.2.1.40" evidence="2"/>
<gene>
    <name evidence="8" type="ORF">HH215_01400</name>
</gene>
<dbReference type="PANTHER" id="PTHR33307">
    <property type="entry name" value="ALPHA-RHAMNOSIDASE (EUROFUNG)"/>
    <property type="match status" value="1"/>
</dbReference>
<dbReference type="InterPro" id="IPR012341">
    <property type="entry name" value="6hp_glycosidase-like_sf"/>
</dbReference>
<evidence type="ECO:0000313" key="8">
    <source>
        <dbReference type="EMBL" id="QJD81969.1"/>
    </source>
</evidence>
<dbReference type="PIRSF" id="PIRSF010631">
    <property type="entry name" value="A-rhamnsds"/>
    <property type="match status" value="1"/>
</dbReference>
<dbReference type="Gene3D" id="2.60.420.10">
    <property type="entry name" value="Maltose phosphorylase, domain 3"/>
    <property type="match status" value="1"/>
</dbReference>
<dbReference type="SUPFAM" id="SSF48208">
    <property type="entry name" value="Six-hairpin glycosidases"/>
    <property type="match status" value="1"/>
</dbReference>
<dbReference type="InterPro" id="IPR008928">
    <property type="entry name" value="6-hairpin_glycosidase_sf"/>
</dbReference>
<dbReference type="EMBL" id="CP051680">
    <property type="protein sequence ID" value="QJD81969.1"/>
    <property type="molecule type" value="Genomic_DNA"/>
</dbReference>
<evidence type="ECO:0000259" key="5">
    <source>
        <dbReference type="Pfam" id="PF08531"/>
    </source>
</evidence>
<dbReference type="Gene3D" id="1.50.10.10">
    <property type="match status" value="1"/>
</dbReference>
<dbReference type="GO" id="GO:0005975">
    <property type="term" value="P:carbohydrate metabolic process"/>
    <property type="evidence" value="ECO:0007669"/>
    <property type="project" value="InterPro"/>
</dbReference>
<dbReference type="RefSeq" id="WP_169278274.1">
    <property type="nucleotide sequence ID" value="NZ_CP051680.1"/>
</dbReference>
<dbReference type="Pfam" id="PF17390">
    <property type="entry name" value="Bac_rhamnosid_C"/>
    <property type="match status" value="1"/>
</dbReference>
<evidence type="ECO:0000256" key="2">
    <source>
        <dbReference type="ARBA" id="ARBA00012652"/>
    </source>
</evidence>
<dbReference type="PANTHER" id="PTHR33307:SF11">
    <property type="entry name" value="ALPHA-L-RHAMNOSIDASE"/>
    <property type="match status" value="1"/>
</dbReference>
<feature type="domain" description="Alpha-L-rhamnosidase six-hairpin glycosidase" evidence="6">
    <location>
        <begin position="448"/>
        <end position="783"/>
    </location>
</feature>
<evidence type="ECO:0000313" key="9">
    <source>
        <dbReference type="Proteomes" id="UP000502248"/>
    </source>
</evidence>
<accession>A0A7Z2VF80</accession>
<dbReference type="Pfam" id="PF17389">
    <property type="entry name" value="Bac_rhamnosid6H"/>
    <property type="match status" value="1"/>
</dbReference>
<feature type="domain" description="Alpha-L-rhamnosidase concanavalin-like" evidence="4">
    <location>
        <begin position="329"/>
        <end position="417"/>
    </location>
</feature>
<dbReference type="Pfam" id="PF05592">
    <property type="entry name" value="Bac_rhamnosid"/>
    <property type="match status" value="1"/>
</dbReference>
<reference evidence="8 9" key="1">
    <citation type="submission" date="2020-04" db="EMBL/GenBank/DDBJ databases">
        <title>Genome sequencing of novel species.</title>
        <authorList>
            <person name="Heo J."/>
            <person name="Kim S.-J."/>
            <person name="Kim J.-S."/>
            <person name="Hong S.-B."/>
            <person name="Kwon S.-W."/>
        </authorList>
    </citation>
    <scope>NUCLEOTIDE SEQUENCE [LARGE SCALE GENOMIC DNA]</scope>
    <source>
        <strain evidence="8 9">MFER-1</strain>
    </source>
</reference>
<keyword evidence="3 8" id="KW-0378">Hydrolase</keyword>
<evidence type="ECO:0000259" key="6">
    <source>
        <dbReference type="Pfam" id="PF17389"/>
    </source>
</evidence>
<dbReference type="Pfam" id="PF08531">
    <property type="entry name" value="Bac_rhamnosid_N"/>
    <property type="match status" value="1"/>
</dbReference>
<dbReference type="Gene3D" id="2.60.40.10">
    <property type="entry name" value="Immunoglobulins"/>
    <property type="match status" value="1"/>
</dbReference>
<dbReference type="GO" id="GO:0030596">
    <property type="term" value="F:alpha-L-rhamnosidase activity"/>
    <property type="evidence" value="ECO:0007669"/>
    <property type="project" value="UniProtKB-EC"/>
</dbReference>